<accession>A0ABS6BX32</accession>
<dbReference type="Pfam" id="PF18927">
    <property type="entry name" value="CrtO"/>
    <property type="match status" value="1"/>
</dbReference>
<evidence type="ECO:0000256" key="11">
    <source>
        <dbReference type="ARBA" id="ARBA00023667"/>
    </source>
</evidence>
<keyword evidence="5" id="KW-0732">Signal</keyword>
<evidence type="ECO:0000256" key="4">
    <source>
        <dbReference type="ARBA" id="ARBA00022692"/>
    </source>
</evidence>
<reference evidence="14 15" key="1">
    <citation type="submission" date="2021-06" db="EMBL/GenBank/DDBJ databases">
        <title>Clostridia strains as spoilage organisms.</title>
        <authorList>
            <person name="Wambui J."/>
            <person name="Stephan R."/>
            <person name="Stevens M.J.A."/>
        </authorList>
    </citation>
    <scope>NUCLEOTIDE SEQUENCE [LARGE SCALE GENOMIC DNA]</scope>
    <source>
        <strain evidence="14 15">DSM 14204</strain>
    </source>
</reference>
<evidence type="ECO:0000256" key="12">
    <source>
        <dbReference type="ARBA" id="ARBA00025324"/>
    </source>
</evidence>
<sequence>MIRVNKNTFIKWISVWMTTCGVVLFILFPFIDMGTLLYSITLNLLLMIWMSIVETLLIPELKSSYFDSHPIEMEGKIYKYIGVHIFRKLLVFSGWERSRKKENPIRKSLILLEYYEYRTRTSEFGHTIIAIIIFFISVYVCKAYSYKNIIWLTVFNIFFNIYPITVQRYNRPRVRRVIKNLKLKLKLKNSKIVYKNW</sequence>
<comment type="similarity">
    <text evidence="10">Belongs to the acyltransferase CrtO family.</text>
</comment>
<proteinExistence type="inferred from homology"/>
<keyword evidence="2" id="KW-1003">Cell membrane</keyword>
<dbReference type="Proteomes" id="UP000776252">
    <property type="component" value="Unassembled WGS sequence"/>
</dbReference>
<keyword evidence="8" id="KW-0012">Acyltransferase</keyword>
<dbReference type="InterPro" id="IPR044021">
    <property type="entry name" value="CrtO"/>
</dbReference>
<evidence type="ECO:0000256" key="1">
    <source>
        <dbReference type="ARBA" id="ARBA00004162"/>
    </source>
</evidence>
<evidence type="ECO:0000256" key="9">
    <source>
        <dbReference type="ARBA" id="ARBA00023588"/>
    </source>
</evidence>
<evidence type="ECO:0000256" key="13">
    <source>
        <dbReference type="SAM" id="Phobius"/>
    </source>
</evidence>
<evidence type="ECO:0000256" key="6">
    <source>
        <dbReference type="ARBA" id="ARBA00022989"/>
    </source>
</evidence>
<evidence type="ECO:0000256" key="7">
    <source>
        <dbReference type="ARBA" id="ARBA00023136"/>
    </source>
</evidence>
<protein>
    <recommendedName>
        <fullName evidence="11">Glycosyl-4,4'-diaponeurosporenoate acyltransferase</fullName>
    </recommendedName>
</protein>
<evidence type="ECO:0000256" key="5">
    <source>
        <dbReference type="ARBA" id="ARBA00022729"/>
    </source>
</evidence>
<evidence type="ECO:0000313" key="14">
    <source>
        <dbReference type="EMBL" id="MBU3161163.1"/>
    </source>
</evidence>
<dbReference type="EMBL" id="JAHLDV010000050">
    <property type="protein sequence ID" value="MBU3161163.1"/>
    <property type="molecule type" value="Genomic_DNA"/>
</dbReference>
<keyword evidence="4 13" id="KW-0812">Transmembrane</keyword>
<feature type="transmembrane region" description="Helical" evidence="13">
    <location>
        <begin position="12"/>
        <end position="31"/>
    </location>
</feature>
<evidence type="ECO:0000256" key="10">
    <source>
        <dbReference type="ARBA" id="ARBA00023603"/>
    </source>
</evidence>
<keyword evidence="7 13" id="KW-0472">Membrane</keyword>
<feature type="transmembrane region" description="Helical" evidence="13">
    <location>
        <begin position="124"/>
        <end position="140"/>
    </location>
</feature>
<dbReference type="RefSeq" id="WP_216150893.1">
    <property type="nucleotide sequence ID" value="NZ_JAHLDV010000050.1"/>
</dbReference>
<evidence type="ECO:0000256" key="3">
    <source>
        <dbReference type="ARBA" id="ARBA00022679"/>
    </source>
</evidence>
<gene>
    <name evidence="14" type="ORF">KPL37_15690</name>
</gene>
<comment type="function">
    <text evidence="12">Catalyzes the acylation of glycosyl-4,4'-diaponeurosporenoate, i.e. the esterification of glucose at the C6'' position with the carboxyl group of the C(15) fatty acid 12-methyltetradecanoic acid, to yield staphyloxanthin. This is the last step in the biosynthesis of this orange pigment, present in most staphylococci strains.</text>
</comment>
<feature type="transmembrane region" description="Helical" evidence="13">
    <location>
        <begin position="146"/>
        <end position="166"/>
    </location>
</feature>
<evidence type="ECO:0000313" key="15">
    <source>
        <dbReference type="Proteomes" id="UP000776252"/>
    </source>
</evidence>
<feature type="transmembrane region" description="Helical" evidence="13">
    <location>
        <begin position="37"/>
        <end position="58"/>
    </location>
</feature>
<keyword evidence="3" id="KW-0808">Transferase</keyword>
<organism evidence="14 15">
    <name type="scientific">Clostridium frigoris</name>
    <dbReference type="NCBI Taxonomy" id="205327"/>
    <lineage>
        <taxon>Bacteria</taxon>
        <taxon>Bacillati</taxon>
        <taxon>Bacillota</taxon>
        <taxon>Clostridia</taxon>
        <taxon>Eubacteriales</taxon>
        <taxon>Clostridiaceae</taxon>
        <taxon>Clostridium</taxon>
    </lineage>
</organism>
<evidence type="ECO:0000256" key="8">
    <source>
        <dbReference type="ARBA" id="ARBA00023315"/>
    </source>
</evidence>
<comment type="pathway">
    <text evidence="9">Carotenoid biosynthesis; staphyloxanthin biosynthesis; staphyloxanthin from farnesyl diphosphate: step 5/5.</text>
</comment>
<comment type="subcellular location">
    <subcellularLocation>
        <location evidence="1">Cell membrane</location>
        <topology evidence="1">Single-pass membrane protein</topology>
    </subcellularLocation>
</comment>
<name>A0ABS6BX32_9CLOT</name>
<keyword evidence="15" id="KW-1185">Reference proteome</keyword>
<evidence type="ECO:0000256" key="2">
    <source>
        <dbReference type="ARBA" id="ARBA00022475"/>
    </source>
</evidence>
<comment type="caution">
    <text evidence="14">The sequence shown here is derived from an EMBL/GenBank/DDBJ whole genome shotgun (WGS) entry which is preliminary data.</text>
</comment>
<keyword evidence="6 13" id="KW-1133">Transmembrane helix</keyword>